<dbReference type="RefSeq" id="WP_160962786.1">
    <property type="nucleotide sequence ID" value="NZ_WVUD01000037.1"/>
</dbReference>
<accession>A0A7C9INX7</accession>
<evidence type="ECO:0000259" key="7">
    <source>
        <dbReference type="Pfam" id="PF09335"/>
    </source>
</evidence>
<feature type="transmembrane region" description="Helical" evidence="6">
    <location>
        <begin position="84"/>
        <end position="107"/>
    </location>
</feature>
<feature type="domain" description="VTT" evidence="7">
    <location>
        <begin position="73"/>
        <end position="188"/>
    </location>
</feature>
<comment type="caution">
    <text evidence="8">The sequence shown here is derived from an EMBL/GenBank/DDBJ whole genome shotgun (WGS) entry which is preliminary data.</text>
</comment>
<dbReference type="PANTHER" id="PTHR12677">
    <property type="entry name" value="GOLGI APPARATUS MEMBRANE PROTEIN TVP38-RELATED"/>
    <property type="match status" value="1"/>
</dbReference>
<name>A0A7C9INX7_9BACT</name>
<evidence type="ECO:0000256" key="3">
    <source>
        <dbReference type="ARBA" id="ARBA00022692"/>
    </source>
</evidence>
<dbReference type="EMBL" id="WVUD01000037">
    <property type="protein sequence ID" value="MYL84606.1"/>
    <property type="molecule type" value="Genomic_DNA"/>
</dbReference>
<sequence length="244" mass="25852">MSSGLVRNVLLVSLALALVAAFFGLGLNQYLTLAFLKESREALATAQAAAPWRFAAGYFLLYVLVAALSLPGATVLTLGGGALFGFWTTLALVSFASSIGATLACALSRTLFRRMMTQRMGPKLTAIDQGIRREGAFYLFTLRLIPLFPFFVVNAAMGLTAVPLSTFYLVSQLGMLPGTAVYVNAGSQLGRIESLSGIVSPELLFSFALLGVFPLAAKRVVAGYRARQARNARSGPNTSKGDAP</sequence>
<evidence type="ECO:0000256" key="6">
    <source>
        <dbReference type="RuleBase" id="RU366058"/>
    </source>
</evidence>
<feature type="transmembrane region" description="Helical" evidence="6">
    <location>
        <begin position="147"/>
        <end position="170"/>
    </location>
</feature>
<keyword evidence="9" id="KW-1185">Reference proteome</keyword>
<feature type="transmembrane region" description="Helical" evidence="6">
    <location>
        <begin position="57"/>
        <end position="78"/>
    </location>
</feature>
<gene>
    <name evidence="8" type="ORF">GTA51_15910</name>
</gene>
<dbReference type="GO" id="GO:0005886">
    <property type="term" value="C:plasma membrane"/>
    <property type="evidence" value="ECO:0007669"/>
    <property type="project" value="UniProtKB-SubCell"/>
</dbReference>
<evidence type="ECO:0000313" key="8">
    <source>
        <dbReference type="EMBL" id="MYL84606.1"/>
    </source>
</evidence>
<dbReference type="Proteomes" id="UP000482487">
    <property type="component" value="Unassembled WGS sequence"/>
</dbReference>
<proteinExistence type="inferred from homology"/>
<feature type="transmembrane region" description="Helical" evidence="6">
    <location>
        <begin position="12"/>
        <end position="36"/>
    </location>
</feature>
<dbReference type="PANTHER" id="PTHR12677:SF59">
    <property type="entry name" value="GOLGI APPARATUS MEMBRANE PROTEIN TVP38-RELATED"/>
    <property type="match status" value="1"/>
</dbReference>
<comment type="similarity">
    <text evidence="6">Belongs to the TVP38/TMEM64 family.</text>
</comment>
<keyword evidence="5 6" id="KW-0472">Membrane</keyword>
<dbReference type="Pfam" id="PF09335">
    <property type="entry name" value="VTT_dom"/>
    <property type="match status" value="1"/>
</dbReference>
<dbReference type="InterPro" id="IPR015414">
    <property type="entry name" value="TMEM64"/>
</dbReference>
<feature type="transmembrane region" description="Helical" evidence="6">
    <location>
        <begin position="203"/>
        <end position="221"/>
    </location>
</feature>
<dbReference type="AlphaFoldDB" id="A0A7C9INX7"/>
<evidence type="ECO:0000256" key="5">
    <source>
        <dbReference type="ARBA" id="ARBA00023136"/>
    </source>
</evidence>
<keyword evidence="2 6" id="KW-1003">Cell membrane</keyword>
<evidence type="ECO:0000256" key="1">
    <source>
        <dbReference type="ARBA" id="ARBA00004651"/>
    </source>
</evidence>
<reference evidence="8 9" key="1">
    <citation type="submission" date="2020-01" db="EMBL/GenBank/DDBJ databases">
        <title>Genome sequence of Desulfovibrio aerotolerans DSM 16695(T).</title>
        <authorList>
            <person name="Karnachuk O."/>
            <person name="Avakyan M."/>
            <person name="Mardanov A."/>
            <person name="Kadnikov V."/>
            <person name="Ravin N."/>
        </authorList>
    </citation>
    <scope>NUCLEOTIDE SEQUENCE [LARGE SCALE GENOMIC DNA]</scope>
    <source>
        <strain evidence="8 9">DSM 16695</strain>
    </source>
</reference>
<comment type="subcellular location">
    <subcellularLocation>
        <location evidence="1 6">Cell membrane</location>
        <topology evidence="1 6">Multi-pass membrane protein</topology>
    </subcellularLocation>
</comment>
<keyword evidence="4 6" id="KW-1133">Transmembrane helix</keyword>
<protein>
    <recommendedName>
        <fullName evidence="6">TVP38/TMEM64 family membrane protein</fullName>
    </recommendedName>
</protein>
<keyword evidence="3 6" id="KW-0812">Transmembrane</keyword>
<dbReference type="InterPro" id="IPR032816">
    <property type="entry name" value="VTT_dom"/>
</dbReference>
<evidence type="ECO:0000256" key="2">
    <source>
        <dbReference type="ARBA" id="ARBA00022475"/>
    </source>
</evidence>
<organism evidence="8 9">
    <name type="scientific">Solidesulfovibrio aerotolerans</name>
    <dbReference type="NCBI Taxonomy" id="295255"/>
    <lineage>
        <taxon>Bacteria</taxon>
        <taxon>Pseudomonadati</taxon>
        <taxon>Thermodesulfobacteriota</taxon>
        <taxon>Desulfovibrionia</taxon>
        <taxon>Desulfovibrionales</taxon>
        <taxon>Desulfovibrionaceae</taxon>
        <taxon>Solidesulfovibrio</taxon>
    </lineage>
</organism>
<dbReference type="OrthoDB" id="9779114at2"/>
<evidence type="ECO:0000313" key="9">
    <source>
        <dbReference type="Proteomes" id="UP000482487"/>
    </source>
</evidence>
<evidence type="ECO:0000256" key="4">
    <source>
        <dbReference type="ARBA" id="ARBA00022989"/>
    </source>
</evidence>